<gene>
    <name evidence="1" type="ORF">GCM10008985_09450</name>
</gene>
<dbReference type="InterPro" id="IPR012337">
    <property type="entry name" value="RNaseH-like_sf"/>
</dbReference>
<reference evidence="1" key="2">
    <citation type="submission" date="2023-12" db="EMBL/GenBank/DDBJ databases">
        <authorList>
            <person name="Sun Q."/>
            <person name="Inoue M."/>
        </authorList>
    </citation>
    <scope>NUCLEOTIDE SEQUENCE</scope>
    <source>
        <strain evidence="1">JCM 12289</strain>
    </source>
</reference>
<sequence>MYQWTHRVGEEAPDPPRSAPRRVAIDETAIRIGRGQFWVYAALDDDSKLLLGVRVSRWRGTRPASSFLSELKGRHDLSETKLLVDGMGYLTALAQTDLGGHLDYVTRNLIEKWFQTLKMRVDRFHHTWMGGRASAQRWLAAFTFYYNYQRPNQALDNRTPIEEVTNSD</sequence>
<organism evidence="1 2">
    <name type="scientific">Halococcus dombrowskii</name>
    <dbReference type="NCBI Taxonomy" id="179637"/>
    <lineage>
        <taxon>Archaea</taxon>
        <taxon>Methanobacteriati</taxon>
        <taxon>Methanobacteriota</taxon>
        <taxon>Stenosarchaea group</taxon>
        <taxon>Halobacteria</taxon>
        <taxon>Halobacteriales</taxon>
        <taxon>Halococcaceae</taxon>
        <taxon>Halococcus</taxon>
    </lineage>
</organism>
<comment type="caution">
    <text evidence="1">The sequence shown here is derived from an EMBL/GenBank/DDBJ whole genome shotgun (WGS) entry which is preliminary data.</text>
</comment>
<dbReference type="Proteomes" id="UP001500962">
    <property type="component" value="Unassembled WGS sequence"/>
</dbReference>
<dbReference type="EMBL" id="BAAADN010000017">
    <property type="protein sequence ID" value="GAA0455678.1"/>
    <property type="molecule type" value="Genomic_DNA"/>
</dbReference>
<reference evidence="1" key="1">
    <citation type="journal article" date="2014" name="Int. J. Syst. Evol. Microbiol.">
        <title>Complete genome sequence of Corynebacterium casei LMG S-19264T (=DSM 44701T), isolated from a smear-ripened cheese.</title>
        <authorList>
            <consortium name="US DOE Joint Genome Institute (JGI-PGF)"/>
            <person name="Walter F."/>
            <person name="Albersmeier A."/>
            <person name="Kalinowski J."/>
            <person name="Ruckert C."/>
        </authorList>
    </citation>
    <scope>NUCLEOTIDE SEQUENCE</scope>
    <source>
        <strain evidence="1">JCM 12289</strain>
    </source>
</reference>
<evidence type="ECO:0000313" key="1">
    <source>
        <dbReference type="EMBL" id="GAA0455678.1"/>
    </source>
</evidence>
<accession>A0AAV3SE89</accession>
<dbReference type="AlphaFoldDB" id="A0AAV3SE89"/>
<dbReference type="SUPFAM" id="SSF53098">
    <property type="entry name" value="Ribonuclease H-like"/>
    <property type="match status" value="1"/>
</dbReference>
<name>A0AAV3SE89_HALDO</name>
<dbReference type="PANTHER" id="PTHR39967">
    <property type="match status" value="1"/>
</dbReference>
<dbReference type="PANTHER" id="PTHR39967:SF1">
    <property type="entry name" value="ISH14-TYPE TRANSPOSASE HSIRS44"/>
    <property type="match status" value="1"/>
</dbReference>
<evidence type="ECO:0000313" key="2">
    <source>
        <dbReference type="Proteomes" id="UP001500962"/>
    </source>
</evidence>
<proteinExistence type="predicted"/>
<protein>
    <submittedName>
        <fullName evidence="1">IS6 family transposase</fullName>
    </submittedName>
</protein>